<protein>
    <recommendedName>
        <fullName evidence="1">Helix-turn-helix domain-containing protein</fullName>
    </recommendedName>
</protein>
<dbReference type="NCBIfam" id="TIGR01764">
    <property type="entry name" value="excise"/>
    <property type="match status" value="1"/>
</dbReference>
<evidence type="ECO:0000259" key="1">
    <source>
        <dbReference type="Pfam" id="PF12728"/>
    </source>
</evidence>
<dbReference type="InterPro" id="IPR010093">
    <property type="entry name" value="SinI_DNA-bd"/>
</dbReference>
<dbReference type="OrthoDB" id="1093249at2"/>
<gene>
    <name evidence="2" type="ORF">MRAB57_80</name>
</gene>
<sequence>MLTDRGELITVQAAANRLAVSRWMIYRLIWDQQIKSVQIGRCRRIVRKSFDEYVAGLIDGVA</sequence>
<dbReference type="Pfam" id="PF12728">
    <property type="entry name" value="HTH_17"/>
    <property type="match status" value="1"/>
</dbReference>
<dbReference type="Proteomes" id="UP000240988">
    <property type="component" value="Unassembled WGS sequence"/>
</dbReference>
<accession>A0A2U3NLH5</accession>
<dbReference type="EMBL" id="FUFA01000001">
    <property type="protein sequence ID" value="SPM32283.1"/>
    <property type="molecule type" value="Genomic_DNA"/>
</dbReference>
<feature type="domain" description="Helix-turn-helix" evidence="1">
    <location>
        <begin position="9"/>
        <end position="55"/>
    </location>
</feature>
<keyword evidence="3" id="KW-1185">Reference proteome</keyword>
<dbReference type="AlphaFoldDB" id="A0A2U3NLH5"/>
<dbReference type="GO" id="GO:0003677">
    <property type="term" value="F:DNA binding"/>
    <property type="evidence" value="ECO:0007669"/>
    <property type="project" value="InterPro"/>
</dbReference>
<dbReference type="InterPro" id="IPR041657">
    <property type="entry name" value="HTH_17"/>
</dbReference>
<evidence type="ECO:0000313" key="2">
    <source>
        <dbReference type="EMBL" id="SPM32283.1"/>
    </source>
</evidence>
<organism evidence="2 3">
    <name type="scientific">Mycobacterium rhizamassiliense</name>
    <dbReference type="NCBI Taxonomy" id="1841860"/>
    <lineage>
        <taxon>Bacteria</taxon>
        <taxon>Bacillati</taxon>
        <taxon>Actinomycetota</taxon>
        <taxon>Actinomycetes</taxon>
        <taxon>Mycobacteriales</taxon>
        <taxon>Mycobacteriaceae</taxon>
        <taxon>Mycobacterium</taxon>
    </lineage>
</organism>
<proteinExistence type="predicted"/>
<reference evidence="2 3" key="1">
    <citation type="submission" date="2017-01" db="EMBL/GenBank/DDBJ databases">
        <authorList>
            <consortium name="Urmite Genomes"/>
        </authorList>
    </citation>
    <scope>NUCLEOTIDE SEQUENCE [LARGE SCALE GENOMIC DNA]</scope>
    <source>
        <strain evidence="2 3">AB57</strain>
    </source>
</reference>
<name>A0A2U3NLH5_9MYCO</name>
<evidence type="ECO:0000313" key="3">
    <source>
        <dbReference type="Proteomes" id="UP000240988"/>
    </source>
</evidence>
<dbReference type="RefSeq" id="WP_077085803.1">
    <property type="nucleotide sequence ID" value="NZ_LT721901.1"/>
</dbReference>